<organism evidence="1 2">
    <name type="scientific">Fulvivirga lutea</name>
    <dbReference type="NCBI Taxonomy" id="2810512"/>
    <lineage>
        <taxon>Bacteria</taxon>
        <taxon>Pseudomonadati</taxon>
        <taxon>Bacteroidota</taxon>
        <taxon>Cytophagia</taxon>
        <taxon>Cytophagales</taxon>
        <taxon>Fulvivirgaceae</taxon>
        <taxon>Fulvivirga</taxon>
    </lineage>
</organism>
<keyword evidence="2" id="KW-1185">Reference proteome</keyword>
<dbReference type="PANTHER" id="PTHR38471">
    <property type="entry name" value="FOUR HELIX BUNDLE PROTEIN"/>
    <property type="match status" value="1"/>
</dbReference>
<dbReference type="AlphaFoldDB" id="A0A974WFL9"/>
<dbReference type="KEGG" id="fuv:JR347_14835"/>
<dbReference type="SUPFAM" id="SSF158446">
    <property type="entry name" value="IVS-encoded protein-like"/>
    <property type="match status" value="1"/>
</dbReference>
<name>A0A974WFL9_9BACT</name>
<sequence>MRNDRQNLIVELTFNFSLKIIDFSESLRKVNYHLADQIFRSGTSIGANVREAQNAESKKDFIHKLKIAAKEGDEVQYWLELCSKSSHLPSNKELLSDIESIIKVLSKIISTSKNGAKIGQLSNHQIIKSKQNVRQDWNS</sequence>
<dbReference type="RefSeq" id="WP_205721373.1">
    <property type="nucleotide sequence ID" value="NZ_CP070608.1"/>
</dbReference>
<dbReference type="NCBIfam" id="TIGR02436">
    <property type="entry name" value="four helix bundle protein"/>
    <property type="match status" value="1"/>
</dbReference>
<evidence type="ECO:0000313" key="2">
    <source>
        <dbReference type="Proteomes" id="UP000662783"/>
    </source>
</evidence>
<protein>
    <submittedName>
        <fullName evidence="1">Four helix bundle protein</fullName>
    </submittedName>
</protein>
<accession>A0A974WFL9</accession>
<dbReference type="Proteomes" id="UP000662783">
    <property type="component" value="Chromosome"/>
</dbReference>
<dbReference type="EMBL" id="CP070608">
    <property type="protein sequence ID" value="QSE96859.1"/>
    <property type="molecule type" value="Genomic_DNA"/>
</dbReference>
<dbReference type="PANTHER" id="PTHR38471:SF2">
    <property type="entry name" value="FOUR HELIX BUNDLE PROTEIN"/>
    <property type="match status" value="1"/>
</dbReference>
<dbReference type="Pfam" id="PF05635">
    <property type="entry name" value="23S_rRNA_IVP"/>
    <property type="match status" value="1"/>
</dbReference>
<dbReference type="InterPro" id="IPR036583">
    <property type="entry name" value="23S_rRNA_IVS_sf"/>
</dbReference>
<gene>
    <name evidence="1" type="ORF">JR347_14835</name>
</gene>
<dbReference type="Gene3D" id="1.20.1440.60">
    <property type="entry name" value="23S rRNA-intervening sequence"/>
    <property type="match status" value="1"/>
</dbReference>
<dbReference type="InterPro" id="IPR012657">
    <property type="entry name" value="23S_rRNA-intervening_sequence"/>
</dbReference>
<evidence type="ECO:0000313" key="1">
    <source>
        <dbReference type="EMBL" id="QSE96859.1"/>
    </source>
</evidence>
<reference evidence="1" key="1">
    <citation type="submission" date="2021-02" db="EMBL/GenBank/DDBJ databases">
        <title>Fulvivirga sp. S481 isolated from sea water.</title>
        <authorList>
            <person name="Bae S.S."/>
            <person name="Baek K."/>
        </authorList>
    </citation>
    <scope>NUCLEOTIDE SEQUENCE</scope>
    <source>
        <strain evidence="1">S481</strain>
    </source>
</reference>
<proteinExistence type="predicted"/>